<feature type="signal peptide" evidence="2">
    <location>
        <begin position="1"/>
        <end position="26"/>
    </location>
</feature>
<comment type="caution">
    <text evidence="3">The sequence shown here is derived from an EMBL/GenBank/DDBJ whole genome shotgun (WGS) entry which is preliminary data.</text>
</comment>
<evidence type="ECO:0000256" key="2">
    <source>
        <dbReference type="SAM" id="SignalP"/>
    </source>
</evidence>
<evidence type="ECO:0000256" key="1">
    <source>
        <dbReference type="SAM" id="MobiDB-lite"/>
    </source>
</evidence>
<protein>
    <recommendedName>
        <fullName evidence="5">SmpA/OmlA family protein</fullName>
    </recommendedName>
</protein>
<gene>
    <name evidence="3" type="ORF">EV212_10569</name>
</gene>
<organism evidence="3 4">
    <name type="scientific">Frisingicoccus caecimuris</name>
    <dbReference type="NCBI Taxonomy" id="1796636"/>
    <lineage>
        <taxon>Bacteria</taxon>
        <taxon>Bacillati</taxon>
        <taxon>Bacillota</taxon>
        <taxon>Clostridia</taxon>
        <taxon>Lachnospirales</taxon>
        <taxon>Lachnospiraceae</taxon>
        <taxon>Frisingicoccus</taxon>
    </lineage>
</organism>
<keyword evidence="4" id="KW-1185">Reference proteome</keyword>
<feature type="compositionally biased region" description="Acidic residues" evidence="1">
    <location>
        <begin position="170"/>
        <end position="179"/>
    </location>
</feature>
<evidence type="ECO:0000313" key="4">
    <source>
        <dbReference type="Proteomes" id="UP000295711"/>
    </source>
</evidence>
<keyword evidence="2" id="KW-0732">Signal</keyword>
<feature type="compositionally biased region" description="Polar residues" evidence="1">
    <location>
        <begin position="141"/>
        <end position="163"/>
    </location>
</feature>
<dbReference type="PROSITE" id="PS51257">
    <property type="entry name" value="PROKAR_LIPOPROTEIN"/>
    <property type="match status" value="1"/>
</dbReference>
<name>A0A4R2LI10_9FIRM</name>
<dbReference type="OrthoDB" id="9946575at2"/>
<dbReference type="RefSeq" id="WP_132090888.1">
    <property type="nucleotide sequence ID" value="NZ_JANKAQ010000007.1"/>
</dbReference>
<feature type="region of interest" description="Disordered" evidence="1">
    <location>
        <begin position="108"/>
        <end position="179"/>
    </location>
</feature>
<reference evidence="3 4" key="1">
    <citation type="submission" date="2019-03" db="EMBL/GenBank/DDBJ databases">
        <title>Genomic Encyclopedia of Type Strains, Phase IV (KMG-IV): sequencing the most valuable type-strain genomes for metagenomic binning, comparative biology and taxonomic classification.</title>
        <authorList>
            <person name="Goeker M."/>
        </authorList>
    </citation>
    <scope>NUCLEOTIDE SEQUENCE [LARGE SCALE GENOMIC DNA]</scope>
    <source>
        <strain evidence="3 4">DSM 28559</strain>
    </source>
</reference>
<proteinExistence type="predicted"/>
<sequence length="179" mass="19272">MKTHRTYLFWVLSLFTVLLITGCSSADKAGTQARTDLTSDHVRGLYSGMARKDVEDLLGTGDKSLADHEKIDVYSLSDGSTAVLRYRDDILLGAYLRDKDNVETSIFGQDTTNMSGVNGVTDTSSSLDKDNKDNGNVNNGSSYDGNANNGSDNNIGLENSDLNNAADSATEAESETVKR</sequence>
<dbReference type="AlphaFoldDB" id="A0A4R2LI10"/>
<feature type="chain" id="PRO_5020219415" description="SmpA/OmlA family protein" evidence="2">
    <location>
        <begin position="27"/>
        <end position="179"/>
    </location>
</feature>
<dbReference type="Proteomes" id="UP000295711">
    <property type="component" value="Unassembled WGS sequence"/>
</dbReference>
<dbReference type="EMBL" id="SLXA01000005">
    <property type="protein sequence ID" value="TCO84806.1"/>
    <property type="molecule type" value="Genomic_DNA"/>
</dbReference>
<feature type="compositionally biased region" description="Polar residues" evidence="1">
    <location>
        <begin position="108"/>
        <end position="126"/>
    </location>
</feature>
<accession>A0A4R2LI10</accession>
<evidence type="ECO:0000313" key="3">
    <source>
        <dbReference type="EMBL" id="TCO84806.1"/>
    </source>
</evidence>
<evidence type="ECO:0008006" key="5">
    <source>
        <dbReference type="Google" id="ProtNLM"/>
    </source>
</evidence>